<dbReference type="EC" id="3.5.1.28" evidence="3"/>
<dbReference type="Gene3D" id="3.20.20.370">
    <property type="entry name" value="Glycoside hydrolase/deacetylase"/>
    <property type="match status" value="1"/>
</dbReference>
<dbReference type="SUPFAM" id="SSF53187">
    <property type="entry name" value="Zn-dependent exopeptidases"/>
    <property type="match status" value="1"/>
</dbReference>
<dbReference type="InterPro" id="IPR011330">
    <property type="entry name" value="Glyco_hydro/deAcase_b/a-brl"/>
</dbReference>
<reference evidence="3 4" key="1">
    <citation type="submission" date="2016-07" db="EMBL/GenBank/DDBJ databases">
        <title>Characterization of isolates of Eisenbergiella tayi derived from blood cultures, using whole genome sequencing.</title>
        <authorList>
            <person name="Burdz T."/>
            <person name="Wiebe D."/>
            <person name="Huynh C."/>
            <person name="Bernard K."/>
        </authorList>
    </citation>
    <scope>NUCLEOTIDE SEQUENCE [LARGE SCALE GENOMIC DNA]</scope>
    <source>
        <strain evidence="3 4">NML 120489</strain>
    </source>
</reference>
<dbReference type="RefSeq" id="WP_069158481.1">
    <property type="nucleotide sequence ID" value="NZ_DBFYTC010000122.1"/>
</dbReference>
<dbReference type="GO" id="GO:0005975">
    <property type="term" value="P:carbohydrate metabolic process"/>
    <property type="evidence" value="ECO:0007669"/>
    <property type="project" value="InterPro"/>
</dbReference>
<feature type="domain" description="NodB homology" evidence="2">
    <location>
        <begin position="275"/>
        <end position="478"/>
    </location>
</feature>
<dbReference type="InterPro" id="IPR002508">
    <property type="entry name" value="MurNAc-LAA_cat"/>
</dbReference>
<organism evidence="3 4">
    <name type="scientific">Eisenbergiella tayi</name>
    <dbReference type="NCBI Taxonomy" id="1432052"/>
    <lineage>
        <taxon>Bacteria</taxon>
        <taxon>Bacillati</taxon>
        <taxon>Bacillota</taxon>
        <taxon>Clostridia</taxon>
        <taxon>Lachnospirales</taxon>
        <taxon>Lachnospiraceae</taxon>
        <taxon>Eisenbergiella</taxon>
    </lineage>
</organism>
<dbReference type="Proteomes" id="UP000095003">
    <property type="component" value="Unassembled WGS sequence"/>
</dbReference>
<dbReference type="EMBL" id="MCGI01000004">
    <property type="protein sequence ID" value="ODM10283.1"/>
    <property type="molecule type" value="Genomic_DNA"/>
</dbReference>
<dbReference type="PANTHER" id="PTHR30404:SF0">
    <property type="entry name" value="N-ACETYLMURAMOYL-L-ALANINE AMIDASE AMIC"/>
    <property type="match status" value="1"/>
</dbReference>
<dbReference type="PATRIC" id="fig|1432052.3.peg.5161"/>
<proteinExistence type="predicted"/>
<dbReference type="CDD" id="cd10944">
    <property type="entry name" value="CE4_SmPgdA_like"/>
    <property type="match status" value="1"/>
</dbReference>
<dbReference type="GO" id="GO:0008745">
    <property type="term" value="F:N-acetylmuramoyl-L-alanine amidase activity"/>
    <property type="evidence" value="ECO:0007669"/>
    <property type="project" value="UniProtKB-EC"/>
</dbReference>
<accession>A0A1E3ANJ0</accession>
<evidence type="ECO:0000313" key="4">
    <source>
        <dbReference type="Proteomes" id="UP000095003"/>
    </source>
</evidence>
<dbReference type="GO" id="GO:0009253">
    <property type="term" value="P:peptidoglycan catabolic process"/>
    <property type="evidence" value="ECO:0007669"/>
    <property type="project" value="InterPro"/>
</dbReference>
<comment type="caution">
    <text evidence="3">The sequence shown here is derived from an EMBL/GenBank/DDBJ whole genome shotgun (WGS) entry which is preliminary data.</text>
</comment>
<dbReference type="InterPro" id="IPR002509">
    <property type="entry name" value="NODB_dom"/>
</dbReference>
<dbReference type="AlphaFoldDB" id="A0A1E3ANJ0"/>
<dbReference type="Pfam" id="PF01520">
    <property type="entry name" value="Amidase_3"/>
    <property type="match status" value="1"/>
</dbReference>
<dbReference type="SMART" id="SM00646">
    <property type="entry name" value="Ami_3"/>
    <property type="match status" value="1"/>
</dbReference>
<gene>
    <name evidence="3" type="primary">lytC</name>
    <name evidence="3" type="ORF">BEH84_04655</name>
</gene>
<sequence length="478" mass="52836">MYIGLSGSGSRRRRGFRRRRRKRWPGIFMLWITAGIGTVSLLLALTAVAATEDKAVEAAANAKAEGDSAWKETEKYSGIYGKGMLLGEAVKKPGVPVVVVDPGHGGEDAGCSVGGISEKDVNLAIAERLCSRLKEMGYQVIMARGDDTYIAKERRVEMANFWQADIYVSIHQNFYEDSSVAGIETWYDGSDASRDSRRLARLLHQEAVSATGGGAREIRDDADFCVTGKTAMPACLIETGFLSNPEERGRLLDPAYQDKLTEGIARGIDLYFNPRTLYLTFDDGPSAENTNAVLDILKAGNIKATFFVVGENVRRNPETARRIVEEGHAIGIHCNSHDYNTLYQSVDSYLEDFEEARRTVLEVTGAETRLFRFPGGSINSYDKEVSDGIIQAMTERGYIYFDWNASLEDAAEKTTPAELVVNGRTTTLGRKKVVLLAHDVVYNTVLCLDELLEQFPEYKMEVLTPDVEPVQFAGQTSD</sequence>
<evidence type="ECO:0000256" key="1">
    <source>
        <dbReference type="ARBA" id="ARBA00022801"/>
    </source>
</evidence>
<evidence type="ECO:0000259" key="2">
    <source>
        <dbReference type="PROSITE" id="PS51677"/>
    </source>
</evidence>
<dbReference type="PROSITE" id="PS51677">
    <property type="entry name" value="NODB"/>
    <property type="match status" value="1"/>
</dbReference>
<keyword evidence="1 3" id="KW-0378">Hydrolase</keyword>
<dbReference type="Pfam" id="PF01522">
    <property type="entry name" value="Polysacc_deac_1"/>
    <property type="match status" value="1"/>
</dbReference>
<name>A0A1E3ANJ0_9FIRM</name>
<dbReference type="GO" id="GO:0030288">
    <property type="term" value="C:outer membrane-bounded periplasmic space"/>
    <property type="evidence" value="ECO:0007669"/>
    <property type="project" value="TreeGrafter"/>
</dbReference>
<dbReference type="InterPro" id="IPR050695">
    <property type="entry name" value="N-acetylmuramoyl_amidase_3"/>
</dbReference>
<dbReference type="SUPFAM" id="SSF88713">
    <property type="entry name" value="Glycoside hydrolase/deacetylase"/>
    <property type="match status" value="1"/>
</dbReference>
<dbReference type="CDD" id="cd02696">
    <property type="entry name" value="MurNAc-LAA"/>
    <property type="match status" value="1"/>
</dbReference>
<protein>
    <submittedName>
        <fullName evidence="3">N-acetylmuramoyl-L-alanine amidase LytC</fullName>
        <ecNumber evidence="3">3.5.1.28</ecNumber>
    </submittedName>
</protein>
<evidence type="ECO:0000313" key="3">
    <source>
        <dbReference type="EMBL" id="ODM10283.1"/>
    </source>
</evidence>
<dbReference type="PANTHER" id="PTHR30404">
    <property type="entry name" value="N-ACETYLMURAMOYL-L-ALANINE AMIDASE"/>
    <property type="match status" value="1"/>
</dbReference>
<dbReference type="Gene3D" id="3.40.630.40">
    <property type="entry name" value="Zn-dependent exopeptidases"/>
    <property type="match status" value="1"/>
</dbReference>
<dbReference type="GeneID" id="93301724"/>